<proteinExistence type="predicted"/>
<reference evidence="2" key="1">
    <citation type="submission" date="2015-03" db="EMBL/GenBank/DDBJ databases">
        <authorList>
            <person name="Nijsse Bart"/>
        </authorList>
    </citation>
    <scope>NUCLEOTIDE SEQUENCE [LARGE SCALE GENOMIC DNA]</scope>
</reference>
<organism evidence="1 2">
    <name type="scientific">Sporomusa ovata</name>
    <dbReference type="NCBI Taxonomy" id="2378"/>
    <lineage>
        <taxon>Bacteria</taxon>
        <taxon>Bacillati</taxon>
        <taxon>Bacillota</taxon>
        <taxon>Negativicutes</taxon>
        <taxon>Selenomonadales</taxon>
        <taxon>Sporomusaceae</taxon>
        <taxon>Sporomusa</taxon>
    </lineage>
</organism>
<evidence type="ECO:0000313" key="2">
    <source>
        <dbReference type="Proteomes" id="UP000049855"/>
    </source>
</evidence>
<protein>
    <submittedName>
        <fullName evidence="1">Uncharacterized protein</fullName>
    </submittedName>
</protein>
<dbReference type="AlphaFoldDB" id="A0A0U1KW38"/>
<gene>
    <name evidence="1" type="ORF">SpAn4DRAFT_3854</name>
</gene>
<dbReference type="Proteomes" id="UP000049855">
    <property type="component" value="Unassembled WGS sequence"/>
</dbReference>
<dbReference type="EMBL" id="CTRP01000004">
    <property type="protein sequence ID" value="CQR71349.1"/>
    <property type="molecule type" value="Genomic_DNA"/>
</dbReference>
<keyword evidence="2" id="KW-1185">Reference proteome</keyword>
<name>A0A0U1KW38_9FIRM</name>
<evidence type="ECO:0000313" key="1">
    <source>
        <dbReference type="EMBL" id="CQR71349.1"/>
    </source>
</evidence>
<accession>A0A0U1KW38</accession>
<dbReference type="RefSeq" id="WP_258955105.1">
    <property type="nucleotide sequence ID" value="NZ_CTRP01000004.1"/>
</dbReference>
<sequence>MVLANVYRVLKADDVNSLAEIITEYKKDSQDTVAAALGNK</sequence>